<dbReference type="EMBL" id="BMEQ01000023">
    <property type="protein sequence ID" value="GGG66221.1"/>
    <property type="molecule type" value="Genomic_DNA"/>
</dbReference>
<dbReference type="RefSeq" id="WP_188539186.1">
    <property type="nucleotide sequence ID" value="NZ_BMEQ01000023.1"/>
</dbReference>
<comment type="caution">
    <text evidence="2">The sequence shown here is derived from an EMBL/GenBank/DDBJ whole genome shotgun (WGS) entry which is preliminary data.</text>
</comment>
<sequence length="142" mass="15485">MAMLLNPYLTFRDTAEEAMEFYRSVFGGELTVMRFSEYGASEDPAEGNKVMHAMLTTDTGMVLMASDTPNSMDLTPGDNVSISVGGDDETVLRGYWEKLSDGGTVTMPLDRPPWGGLFGMCTDRFGTQWMISISDDKAQAGA</sequence>
<organism evidence="2 3">
    <name type="scientific">Kocuria dechangensis</name>
    <dbReference type="NCBI Taxonomy" id="1176249"/>
    <lineage>
        <taxon>Bacteria</taxon>
        <taxon>Bacillati</taxon>
        <taxon>Actinomycetota</taxon>
        <taxon>Actinomycetes</taxon>
        <taxon>Micrococcales</taxon>
        <taxon>Micrococcaceae</taxon>
        <taxon>Kocuria</taxon>
    </lineage>
</organism>
<dbReference type="Pfam" id="PF06983">
    <property type="entry name" value="3-dmu-9_3-mt"/>
    <property type="match status" value="1"/>
</dbReference>
<dbReference type="Proteomes" id="UP000638848">
    <property type="component" value="Unassembled WGS sequence"/>
</dbReference>
<reference evidence="2" key="1">
    <citation type="journal article" date="2014" name="Int. J. Syst. Evol. Microbiol.">
        <title>Complete genome sequence of Corynebacterium casei LMG S-19264T (=DSM 44701T), isolated from a smear-ripened cheese.</title>
        <authorList>
            <consortium name="US DOE Joint Genome Institute (JGI-PGF)"/>
            <person name="Walter F."/>
            <person name="Albersmeier A."/>
            <person name="Kalinowski J."/>
            <person name="Ruckert C."/>
        </authorList>
    </citation>
    <scope>NUCLEOTIDE SEQUENCE</scope>
    <source>
        <strain evidence="2">CGMCC 1.12187</strain>
    </source>
</reference>
<keyword evidence="3" id="KW-1185">Reference proteome</keyword>
<dbReference type="AlphaFoldDB" id="A0A917H3B2"/>
<reference evidence="2" key="2">
    <citation type="submission" date="2020-09" db="EMBL/GenBank/DDBJ databases">
        <authorList>
            <person name="Sun Q."/>
            <person name="Zhou Y."/>
        </authorList>
    </citation>
    <scope>NUCLEOTIDE SEQUENCE</scope>
    <source>
        <strain evidence="2">CGMCC 1.12187</strain>
    </source>
</reference>
<dbReference type="SUPFAM" id="SSF54593">
    <property type="entry name" value="Glyoxalase/Bleomycin resistance protein/Dihydroxybiphenyl dioxygenase"/>
    <property type="match status" value="1"/>
</dbReference>
<proteinExistence type="predicted"/>
<evidence type="ECO:0000259" key="1">
    <source>
        <dbReference type="Pfam" id="PF06983"/>
    </source>
</evidence>
<dbReference type="Gene3D" id="3.10.180.10">
    <property type="entry name" value="2,3-Dihydroxybiphenyl 1,2-Dioxygenase, domain 1"/>
    <property type="match status" value="1"/>
</dbReference>
<dbReference type="InterPro" id="IPR029068">
    <property type="entry name" value="Glyas_Bleomycin-R_OHBP_Dase"/>
</dbReference>
<dbReference type="InterPro" id="IPR028973">
    <property type="entry name" value="PhnB-like"/>
</dbReference>
<feature type="domain" description="PhnB-like" evidence="1">
    <location>
        <begin position="7"/>
        <end position="131"/>
    </location>
</feature>
<evidence type="ECO:0000313" key="3">
    <source>
        <dbReference type="Proteomes" id="UP000638848"/>
    </source>
</evidence>
<protein>
    <submittedName>
        <fullName evidence="2">VOC family protein</fullName>
    </submittedName>
</protein>
<name>A0A917H3B2_9MICC</name>
<dbReference type="PANTHER" id="PTHR33990">
    <property type="entry name" value="PROTEIN YJDN-RELATED"/>
    <property type="match status" value="1"/>
</dbReference>
<dbReference type="PANTHER" id="PTHR33990:SF1">
    <property type="entry name" value="PROTEIN YJDN"/>
    <property type="match status" value="1"/>
</dbReference>
<accession>A0A917H3B2</accession>
<dbReference type="CDD" id="cd06588">
    <property type="entry name" value="PhnB_like"/>
    <property type="match status" value="1"/>
</dbReference>
<gene>
    <name evidence="2" type="primary">phnB</name>
    <name evidence="2" type="ORF">GCM10011374_32820</name>
</gene>
<evidence type="ECO:0000313" key="2">
    <source>
        <dbReference type="EMBL" id="GGG66221.1"/>
    </source>
</evidence>